<keyword evidence="2" id="KW-1185">Reference proteome</keyword>
<organism evidence="1 2">
    <name type="scientific">Saguinus oedipus</name>
    <name type="common">Cotton-top tamarin</name>
    <name type="synonym">Oedipomidas oedipus</name>
    <dbReference type="NCBI Taxonomy" id="9490"/>
    <lineage>
        <taxon>Eukaryota</taxon>
        <taxon>Metazoa</taxon>
        <taxon>Chordata</taxon>
        <taxon>Craniata</taxon>
        <taxon>Vertebrata</taxon>
        <taxon>Euteleostomi</taxon>
        <taxon>Mammalia</taxon>
        <taxon>Eutheria</taxon>
        <taxon>Euarchontoglires</taxon>
        <taxon>Primates</taxon>
        <taxon>Haplorrhini</taxon>
        <taxon>Platyrrhini</taxon>
        <taxon>Cebidae</taxon>
        <taxon>Callitrichinae</taxon>
        <taxon>Saguinus</taxon>
    </lineage>
</organism>
<protein>
    <submittedName>
        <fullName evidence="1">Uncharacterized protein</fullName>
    </submittedName>
</protein>
<feature type="non-terminal residue" evidence="1">
    <location>
        <position position="56"/>
    </location>
</feature>
<name>A0ABQ9TKC4_SAGOE</name>
<evidence type="ECO:0000313" key="2">
    <source>
        <dbReference type="Proteomes" id="UP001266305"/>
    </source>
</evidence>
<comment type="caution">
    <text evidence="1">The sequence shown here is derived from an EMBL/GenBank/DDBJ whole genome shotgun (WGS) entry which is preliminary data.</text>
</comment>
<dbReference type="EMBL" id="JASSZA010000021">
    <property type="protein sequence ID" value="KAK2085183.1"/>
    <property type="molecule type" value="Genomic_DNA"/>
</dbReference>
<proteinExistence type="predicted"/>
<evidence type="ECO:0000313" key="1">
    <source>
        <dbReference type="EMBL" id="KAK2085183.1"/>
    </source>
</evidence>
<gene>
    <name evidence="1" type="ORF">P7K49_036483</name>
</gene>
<dbReference type="Proteomes" id="UP001266305">
    <property type="component" value="Unassembled WGS sequence"/>
</dbReference>
<reference evidence="1 2" key="1">
    <citation type="submission" date="2023-05" db="EMBL/GenBank/DDBJ databases">
        <title>B98-5 Cell Line De Novo Hybrid Assembly: An Optical Mapping Approach.</title>
        <authorList>
            <person name="Kananen K."/>
            <person name="Auerbach J.A."/>
            <person name="Kautto E."/>
            <person name="Blachly J.S."/>
        </authorList>
    </citation>
    <scope>NUCLEOTIDE SEQUENCE [LARGE SCALE GENOMIC DNA]</scope>
    <source>
        <strain evidence="1">B95-8</strain>
        <tissue evidence="1">Cell line</tissue>
    </source>
</reference>
<feature type="non-terminal residue" evidence="1">
    <location>
        <position position="1"/>
    </location>
</feature>
<accession>A0ABQ9TKC4</accession>
<sequence>TRCEQTTLQVFLLMKADSIQVDFLSLLYSNASNQSNVNGAHVPTLQKNYNELLMQL</sequence>